<dbReference type="PANTHER" id="PTHR48103:SF2">
    <property type="entry name" value="MIDASIN"/>
    <property type="match status" value="1"/>
</dbReference>
<accession>A0AAV8VW58</accession>
<dbReference type="SUPFAM" id="SSF53300">
    <property type="entry name" value="vWA-like"/>
    <property type="match status" value="1"/>
</dbReference>
<gene>
    <name evidence="5" type="ORF">NQ315_008121</name>
</gene>
<feature type="compositionally biased region" description="Basic and acidic residues" evidence="3">
    <location>
        <begin position="2320"/>
        <end position="2364"/>
    </location>
</feature>
<dbReference type="GO" id="GO:0030687">
    <property type="term" value="C:preribosome, large subunit precursor"/>
    <property type="evidence" value="ECO:0007669"/>
    <property type="project" value="TreeGrafter"/>
</dbReference>
<feature type="compositionally biased region" description="Acidic residues" evidence="3">
    <location>
        <begin position="2620"/>
        <end position="2631"/>
    </location>
</feature>
<proteinExistence type="predicted"/>
<keyword evidence="6" id="KW-1185">Reference proteome</keyword>
<dbReference type="Gene3D" id="3.40.50.300">
    <property type="entry name" value="P-loop containing nucleotide triphosphate hydrolases"/>
    <property type="match status" value="1"/>
</dbReference>
<feature type="compositionally biased region" description="Basic and acidic residues" evidence="3">
    <location>
        <begin position="2633"/>
        <end position="2645"/>
    </location>
</feature>
<feature type="compositionally biased region" description="Basic and acidic residues" evidence="3">
    <location>
        <begin position="2252"/>
        <end position="2273"/>
    </location>
</feature>
<dbReference type="Proteomes" id="UP001159042">
    <property type="component" value="Unassembled WGS sequence"/>
</dbReference>
<feature type="compositionally biased region" description="Basic and acidic residues" evidence="3">
    <location>
        <begin position="2467"/>
        <end position="2479"/>
    </location>
</feature>
<feature type="compositionally biased region" description="Acidic residues" evidence="3">
    <location>
        <begin position="2365"/>
        <end position="2375"/>
    </location>
</feature>
<dbReference type="InterPro" id="IPR011704">
    <property type="entry name" value="ATPase_dyneun-rel_AAA"/>
</dbReference>
<dbReference type="Pfam" id="PF07728">
    <property type="entry name" value="AAA_5"/>
    <property type="match status" value="1"/>
</dbReference>
<feature type="compositionally biased region" description="Acidic residues" evidence="3">
    <location>
        <begin position="2480"/>
        <end position="2502"/>
    </location>
</feature>
<dbReference type="InterPro" id="IPR036465">
    <property type="entry name" value="vWFA_dom_sf"/>
</dbReference>
<dbReference type="EMBL" id="JANEYG010000026">
    <property type="protein sequence ID" value="KAJ8918424.1"/>
    <property type="molecule type" value="Genomic_DNA"/>
</dbReference>
<dbReference type="Pfam" id="PF00092">
    <property type="entry name" value="VWA"/>
    <property type="match status" value="1"/>
</dbReference>
<comment type="caution">
    <text evidence="5">The sequence shown here is derived from an EMBL/GenBank/DDBJ whole genome shotgun (WGS) entry which is preliminary data.</text>
</comment>
<dbReference type="GO" id="GO:0005524">
    <property type="term" value="F:ATP binding"/>
    <property type="evidence" value="ECO:0007669"/>
    <property type="project" value="UniProtKB-KW"/>
</dbReference>
<dbReference type="GO" id="GO:0000027">
    <property type="term" value="P:ribosomal large subunit assembly"/>
    <property type="evidence" value="ECO:0007669"/>
    <property type="project" value="TreeGrafter"/>
</dbReference>
<feature type="compositionally biased region" description="Basic and acidic residues" evidence="3">
    <location>
        <begin position="2520"/>
        <end position="2533"/>
    </location>
</feature>
<dbReference type="Gene3D" id="3.40.50.410">
    <property type="entry name" value="von Willebrand factor, type A domain"/>
    <property type="match status" value="1"/>
</dbReference>
<feature type="compositionally biased region" description="Basic and acidic residues" evidence="3">
    <location>
        <begin position="2700"/>
        <end position="2720"/>
    </location>
</feature>
<feature type="compositionally biased region" description="Basic and acidic residues" evidence="3">
    <location>
        <begin position="2418"/>
        <end position="2460"/>
    </location>
</feature>
<sequence>MEEDSKLFLRRINKLTEIWGQLKPLHNPDNVLDKLRKRSEKIATSVKTDGSSNAGGKFEWVDSILIKCLQEGSWLLIDNVNLCSSAVLDRLNALLEPRGVLTISERGVDENGQMVEVKPHPDFRLFLTMDPKNGEISRAMRNRGIEIYMLNDNESQGMNVFDVKSLINLEGLKRTTHINALLRIHDFVSDLTLGEKPNINEILHAASLISQQINHGVETVEAFTSAVIEVYYKTRSTVEFNCNNTVRVFEDETRRILDDCLNDPKIDDYNENVSLRTQNVSSFSAIEKVKQQSSVLCKYLTRVETNNTVMNLFLNYYSISSVEDLKIRHTYLGYNLNDSHLIDFCEKLYQILIKLQSKYHKDLPYDYRWIPETPYELKDSVLSNKLNLALHLASNYFKEEIKPRKEVTLLDYMQEKEKGTLQDKFNNIIINQYLNLMKAFDKYLLDIPEQIQELQDETVIEILLLVFWRHAFHRSTMVNIKNINPTEQYNILVSLSVHYKWFYKYAVNQISLLTKLNLPEELERITRNINQGLEQQFSLMQKVGKGYQKSSNKPPPFTNTHQLQVVPVYNEISSYYNLCEKRTDVGKTLSVFEGNKKLRSVLIELKSALDYDFTDVSETMTYLTSLHEQCIVDDFKDLSPFQTQLLPVIDFISHLSVRNSMSALPKIEYTGVMENVVTVPTDFIGAVKCYAKTQDLRMLHEITKLYYLYLMNSAASRPNGYLKTGGGVAEELVLGNFSPKLTYYLSVLLADAKDSNDSGLVTLGNFRQRLEQHNHLSLILWRNMYHLPELEYDFLHTEKEYVTRTFKIFIIQLSESLKINDTIGKSLPELIDECTESLQVLKNNTSLTDINDEVSKFRKHLRNCSVKFLQLKNSTDLYAILVIISDLYMELSFMKAKLNSKLSIIDPLAKQTLKQQYCLESIDIFRDMKKINNCETLHAYCRPIKQVIEELETANELFGKYVAVRSPDVLYESVLKVVNHAFNTILSEEHLSKISSTLNYQLLNVISVLSKKEQIDDEYFLNALNMHKSAIPSYESLIHEWSNFRNTFPDIIEPLLSNVVEFLYGFKMKVTLLDKVISEYKNMRRDFDMKNVLLNLVKMPILDESQTNYCEYIGIFTSTGIKNYINQVLENKEQENFRLLRCGIQESFNHCVIDAKTSSKLDKQLFRNFVELLNVFVDSWNKQQEEKEKQEKESESLYKIKTKCDDVSEEQQIQDELQELFPNYHDVDFADFQGNVETNIEKVSSSGKGVTTYEDLKFLVNLHSTLVQNFTKTEWLHPVGGKNIFHNFIEPLLEKFKVFKKILEKSVHCLDYTVDNKLIASFNVLLSVVQRYGETNEISDHTVSPTRLLNKRKNFYKDPNVEEVKSCYHILEELKLKINELLDEWPDQPTLKTIILVIDRIYNFDITSPVSRFLTGFEILLAKCHEWEKVAHSGVSLSQYFQNITQQIIAWRKLELSLWKDVLNQTFERLNEPLAKWWLYMYNVMDQFVVEKRYTQNELIDTLQTFITKSNLAEFQGRLELLYVFHCHATYLERSAETESFISILWNTYNYFQQFSLTISRKIKDLRSPIEKKLKDYVKIVRWKDINYWAIKETVDKSHKTLHKYMREFQDVLEQPASSYLVNTITDSVIENVGIWDRPQRQSPKTYHYTLDPEAYLAKQSLTKKIHTTGSKFDEGILARAESYFLKSRKLCKQIIEATKYPSLVQTLDGFVTDVIETSSHLQKLEVDTNLPKEKQKSQAKNILQQKHRALADLFKSLSKIGLSFRTGIIESKLKNASDDFILKPIDLSANFDHINYGRKEEKILTIWDSCELYYTRSLMRADVMETALQTPAQDLGLPNIERCKGFSTHLLTFARRQKQELINSTRIYYYLRFYAKQLNEVCEADSFLHTDTVENTRNLLKNVTIVMNQCKIILNSCPVQENFHDELLETPILKSNIKQSIEYKYDTAWIKATEFINDILNTANKVNSILQKSKGIVPSTEYDLIFMQFIPITDVQGLESDLINMYKNLDDLKQMFGNVAIVDSLNWLMKQTILIGEQFEKQYPETSGVDTDKFKKRVENYAETLLLIMQNLYRKYVTEDKSQEVNEEQLQDEHLKTLIVENLFSDVTTLEMKRVLKATHKISTYFLTAPPNSTNKLKALVHQSLPLLDQIIHLYQYFITQQVSAYRVTCKMNSILLNIFIELISKGFCVPLELSGDMDSEGVSKPSDGLGLGEGQGEKDVSDKIESEDQLDDAQPAGQEKEKEEDADCKEEDKGIEMSEDFDSKLQDKEKKDDEEEDSSDDSDAEEQMGETEKNAEQLDQEIWGSDTEEGKNDDEVDSKEKEEKGNQGEKQGEDQLGAKDDAQNQDKDDGDKERKESSKDINEMEEPEYDDDQIDPHHGNQPELPEPEPMDLPDDLQLDEGQDDEHPPEENPFDIDTLKEDNLAKEEENTEDKTKDESKHDEEKEFSSDDEEITKQEDVNESDLDTDKNDKETKKDQEECEDAEQEQDIDENKDETDETCLDQSQSHQDNIEAMETTGADKVEASQSDNHKSNQPIDELCQEDAPDKEGLGQSQMEESATGHSAQTTLPQDIKKGKRELEEELRKPKPGESDSQRSLGDVNEPVHKKLKTVDSRIEEQEIENDGEDNDAEMYQHIKNASEESKTQVLDAATKEQAESQKKEVVNDDDEVTDEPAESSQDLIPEEKDEDIEMTEVPSQKPEKNDKNKSKRSSEKQHPEGDILEDAQNIDIEGDVIQTTTVPRNIESTHHTQYDNILATTANRLSGEEINSLRCEVEKQLTQWHEAPPTTEAEQAWQKISAMTESLARDLSEQLRLVLEPTQASRLKGDYRTGRRINMRKIIPYIASQFRKDKIWLRRTKPSKREYQIVLAIDDSSSMADNHSKELAFESVSLISKALTLLESGQLSVISFGETVEVLHKLTDQFTDRSGVKLLQRFRFEQGKTYVAKLVNFATEMFNQTLVPSSALNAKLLVIVSDGRGVFSEGETFVKQAIRRAKLSGIFMVFVIIDNPENKSSVLDIRMPVFKDGKLLGIENYMDIFPFSFYIILRDINSLPNVLSDALRQWFEIVSNLDKQ</sequence>
<organism evidence="5 6">
    <name type="scientific">Exocentrus adspersus</name>
    <dbReference type="NCBI Taxonomy" id="1586481"/>
    <lineage>
        <taxon>Eukaryota</taxon>
        <taxon>Metazoa</taxon>
        <taxon>Ecdysozoa</taxon>
        <taxon>Arthropoda</taxon>
        <taxon>Hexapoda</taxon>
        <taxon>Insecta</taxon>
        <taxon>Pterygota</taxon>
        <taxon>Neoptera</taxon>
        <taxon>Endopterygota</taxon>
        <taxon>Coleoptera</taxon>
        <taxon>Polyphaga</taxon>
        <taxon>Cucujiformia</taxon>
        <taxon>Chrysomeloidea</taxon>
        <taxon>Cerambycidae</taxon>
        <taxon>Lamiinae</taxon>
        <taxon>Acanthocinini</taxon>
        <taxon>Exocentrus</taxon>
    </lineage>
</organism>
<dbReference type="GO" id="GO:0016887">
    <property type="term" value="F:ATP hydrolysis activity"/>
    <property type="evidence" value="ECO:0007669"/>
    <property type="project" value="InterPro"/>
</dbReference>
<feature type="region of interest" description="Disordered" evidence="3">
    <location>
        <begin position="2199"/>
        <end position="2729"/>
    </location>
</feature>
<dbReference type="GO" id="GO:0000055">
    <property type="term" value="P:ribosomal large subunit export from nucleus"/>
    <property type="evidence" value="ECO:0007669"/>
    <property type="project" value="TreeGrafter"/>
</dbReference>
<dbReference type="InterPro" id="IPR027417">
    <property type="entry name" value="P-loop_NTPase"/>
</dbReference>
<evidence type="ECO:0000256" key="2">
    <source>
        <dbReference type="ARBA" id="ARBA00022840"/>
    </source>
</evidence>
<feature type="compositionally biased region" description="Basic and acidic residues" evidence="3">
    <location>
        <begin position="2573"/>
        <end position="2595"/>
    </location>
</feature>
<keyword evidence="1" id="KW-0547">Nucleotide-binding</keyword>
<evidence type="ECO:0000313" key="5">
    <source>
        <dbReference type="EMBL" id="KAJ8918424.1"/>
    </source>
</evidence>
<dbReference type="PANTHER" id="PTHR48103">
    <property type="entry name" value="MIDASIN-RELATED"/>
    <property type="match status" value="1"/>
</dbReference>
<dbReference type="SUPFAM" id="SSF52540">
    <property type="entry name" value="P-loop containing nucleoside triphosphate hydrolases"/>
    <property type="match status" value="1"/>
</dbReference>
<feature type="compositionally biased region" description="Basic and acidic residues" evidence="3">
    <location>
        <begin position="2652"/>
        <end position="2665"/>
    </location>
</feature>
<dbReference type="InterPro" id="IPR002035">
    <property type="entry name" value="VWF_A"/>
</dbReference>
<feature type="compositionally biased region" description="Acidic residues" evidence="3">
    <location>
        <begin position="2666"/>
        <end position="2676"/>
    </location>
</feature>
<evidence type="ECO:0000313" key="6">
    <source>
        <dbReference type="Proteomes" id="UP001159042"/>
    </source>
</evidence>
<feature type="compositionally biased region" description="Polar residues" evidence="3">
    <location>
        <begin position="2553"/>
        <end position="2571"/>
    </location>
</feature>
<name>A0AAV8VW58_9CUCU</name>
<dbReference type="CDD" id="cd01460">
    <property type="entry name" value="vWA_midasin"/>
    <property type="match status" value="1"/>
</dbReference>
<evidence type="ECO:0000256" key="1">
    <source>
        <dbReference type="ARBA" id="ARBA00022741"/>
    </source>
</evidence>
<evidence type="ECO:0000256" key="3">
    <source>
        <dbReference type="SAM" id="MobiDB-lite"/>
    </source>
</evidence>
<feature type="compositionally biased region" description="Basic and acidic residues" evidence="3">
    <location>
        <begin position="2604"/>
        <end position="2619"/>
    </location>
</feature>
<feature type="compositionally biased region" description="Basic and acidic residues" evidence="3">
    <location>
        <begin position="2217"/>
        <end position="2228"/>
    </location>
</feature>
<dbReference type="GO" id="GO:0005634">
    <property type="term" value="C:nucleus"/>
    <property type="evidence" value="ECO:0007669"/>
    <property type="project" value="TreeGrafter"/>
</dbReference>
<dbReference type="SMART" id="SM00327">
    <property type="entry name" value="VWA"/>
    <property type="match status" value="1"/>
</dbReference>
<dbReference type="FunFam" id="3.40.50.410:FF:000028">
    <property type="entry name" value="Midasin"/>
    <property type="match status" value="1"/>
</dbReference>
<keyword evidence="2" id="KW-0067">ATP-binding</keyword>
<feature type="domain" description="VWFA" evidence="4">
    <location>
        <begin position="2867"/>
        <end position="3062"/>
    </location>
</feature>
<protein>
    <recommendedName>
        <fullName evidence="4">VWFA domain-containing protein</fullName>
    </recommendedName>
</protein>
<reference evidence="5 6" key="1">
    <citation type="journal article" date="2023" name="Insect Mol. Biol.">
        <title>Genome sequencing provides insights into the evolution of gene families encoding plant cell wall-degrading enzymes in longhorned beetles.</title>
        <authorList>
            <person name="Shin N.R."/>
            <person name="Okamura Y."/>
            <person name="Kirsch R."/>
            <person name="Pauchet Y."/>
        </authorList>
    </citation>
    <scope>NUCLEOTIDE SEQUENCE [LARGE SCALE GENOMIC DNA]</scope>
    <source>
        <strain evidence="5">EAD_L_NR</strain>
    </source>
</reference>
<evidence type="ECO:0000259" key="4">
    <source>
        <dbReference type="PROSITE" id="PS50234"/>
    </source>
</evidence>
<feature type="compositionally biased region" description="Acidic residues" evidence="3">
    <location>
        <begin position="2274"/>
        <end position="2291"/>
    </location>
</feature>
<feature type="compositionally biased region" description="Acidic residues" evidence="3">
    <location>
        <begin position="2387"/>
        <end position="2405"/>
    </location>
</feature>
<dbReference type="PROSITE" id="PS50234">
    <property type="entry name" value="VWFA"/>
    <property type="match status" value="1"/>
</dbReference>